<evidence type="ECO:0000256" key="14">
    <source>
        <dbReference type="SAM" id="Phobius"/>
    </source>
</evidence>
<feature type="coiled-coil region" evidence="13">
    <location>
        <begin position="277"/>
        <end position="306"/>
    </location>
</feature>
<keyword evidence="13" id="KW-0175">Coiled coil</keyword>
<evidence type="ECO:0000256" key="8">
    <source>
        <dbReference type="ARBA" id="ARBA00023235"/>
    </source>
</evidence>
<dbReference type="Pfam" id="PF00639">
    <property type="entry name" value="Rotamase"/>
    <property type="match status" value="1"/>
</dbReference>
<proteinExistence type="inferred from homology"/>
<evidence type="ECO:0000256" key="7">
    <source>
        <dbReference type="ARBA" id="ARBA00023186"/>
    </source>
</evidence>
<dbReference type="SUPFAM" id="SSF109998">
    <property type="entry name" value="Triger factor/SurA peptide-binding domain-like"/>
    <property type="match status" value="1"/>
</dbReference>
<keyword evidence="12" id="KW-0697">Rotamase</keyword>
<gene>
    <name evidence="16" type="ORF">QB898_12395</name>
</gene>
<accession>A0AAW6RPA9</accession>
<dbReference type="GO" id="GO:0005886">
    <property type="term" value="C:plasma membrane"/>
    <property type="evidence" value="ECO:0007669"/>
    <property type="project" value="UniProtKB-SubCell"/>
</dbReference>
<dbReference type="InterPro" id="IPR046357">
    <property type="entry name" value="PPIase_dom_sf"/>
</dbReference>
<dbReference type="Proteomes" id="UP001237156">
    <property type="component" value="Unassembled WGS sequence"/>
</dbReference>
<dbReference type="EMBL" id="JARVII010000038">
    <property type="protein sequence ID" value="MDG9700496.1"/>
    <property type="molecule type" value="Genomic_DNA"/>
</dbReference>
<keyword evidence="6 14" id="KW-0472">Membrane</keyword>
<evidence type="ECO:0000256" key="13">
    <source>
        <dbReference type="SAM" id="Coils"/>
    </source>
</evidence>
<organism evidence="16 17">
    <name type="scientific">Ottowia cancrivicina</name>
    <dbReference type="NCBI Taxonomy" id="3040346"/>
    <lineage>
        <taxon>Bacteria</taxon>
        <taxon>Pseudomonadati</taxon>
        <taxon>Pseudomonadota</taxon>
        <taxon>Betaproteobacteria</taxon>
        <taxon>Burkholderiales</taxon>
        <taxon>Comamonadaceae</taxon>
        <taxon>Ottowia</taxon>
    </lineage>
</organism>
<evidence type="ECO:0000256" key="2">
    <source>
        <dbReference type="ARBA" id="ARBA00022475"/>
    </source>
</evidence>
<dbReference type="PANTHER" id="PTHR47529">
    <property type="entry name" value="PEPTIDYL-PROLYL CIS-TRANS ISOMERASE D"/>
    <property type="match status" value="1"/>
</dbReference>
<dbReference type="RefSeq" id="WP_279525201.1">
    <property type="nucleotide sequence ID" value="NZ_JARVII010000038.1"/>
</dbReference>
<dbReference type="Pfam" id="PF13624">
    <property type="entry name" value="SurA_N_3"/>
    <property type="match status" value="1"/>
</dbReference>
<evidence type="ECO:0000256" key="11">
    <source>
        <dbReference type="ARBA" id="ARBA00042775"/>
    </source>
</evidence>
<feature type="transmembrane region" description="Helical" evidence="14">
    <location>
        <begin position="12"/>
        <end position="29"/>
    </location>
</feature>
<keyword evidence="2" id="KW-1003">Cell membrane</keyword>
<evidence type="ECO:0000313" key="16">
    <source>
        <dbReference type="EMBL" id="MDG9700496.1"/>
    </source>
</evidence>
<dbReference type="InterPro" id="IPR000297">
    <property type="entry name" value="PPIase_PpiC"/>
</dbReference>
<evidence type="ECO:0000259" key="15">
    <source>
        <dbReference type="PROSITE" id="PS50198"/>
    </source>
</evidence>
<evidence type="ECO:0000256" key="12">
    <source>
        <dbReference type="PROSITE-ProRule" id="PRU00278"/>
    </source>
</evidence>
<dbReference type="AlphaFoldDB" id="A0AAW6RPA9"/>
<keyword evidence="4 14" id="KW-0812">Transmembrane</keyword>
<evidence type="ECO:0000256" key="1">
    <source>
        <dbReference type="ARBA" id="ARBA00004382"/>
    </source>
</evidence>
<name>A0AAW6RPA9_9BURK</name>
<keyword evidence="8 12" id="KW-0413">Isomerase</keyword>
<evidence type="ECO:0000256" key="9">
    <source>
        <dbReference type="ARBA" id="ARBA00038408"/>
    </source>
</evidence>
<protein>
    <recommendedName>
        <fullName evidence="10">Periplasmic chaperone PpiD</fullName>
    </recommendedName>
    <alternativeName>
        <fullName evidence="11">Periplasmic folding chaperone</fullName>
    </alternativeName>
</protein>
<evidence type="ECO:0000313" key="17">
    <source>
        <dbReference type="Proteomes" id="UP001237156"/>
    </source>
</evidence>
<keyword evidence="3" id="KW-0997">Cell inner membrane</keyword>
<dbReference type="PROSITE" id="PS01096">
    <property type="entry name" value="PPIC_PPIASE_1"/>
    <property type="match status" value="1"/>
</dbReference>
<comment type="caution">
    <text evidence="16">The sequence shown here is derived from an EMBL/GenBank/DDBJ whole genome shotgun (WGS) entry which is preliminary data.</text>
</comment>
<sequence length="646" mass="71715">MFDFFRHHMKFFMWLLFILIIPSFVLFGIEGYTRFNENARVVATVDGHNITQQQWDQAHHQQVDRITSANPSVDVSLLDTPQMRRITLEQMLRERVMAVAAQKMRLVTTDKRLARQLREDPFIASLRSADGQLDMARYREVLARQGMTPEMFENSVRADLSARQVLAGVTQSGFALPAQVAPVMDAFLEQRQVQILSLPASGYAKQFQPTDAELQTFYDSHLSDYQAPEAVDIEFVVLDADAMKKQASISDDDLKAYYDNNQATLGSPEERRASHILVAADKSAPAAEREKAKAEAEKLLDEVRKNPAVFAEVAKRASQDDASAAHGGDLGFFRKDRGIEPAIAEAAFALAHKGDISGVVESDYGYHIVHLTDLKPADVPAFDKVKDQLKEQLLAEQAQKLAAEHGEAFRNDVYEQPDSLQPVAEKLKLNIQTATNVTRTVQPDAIVKPLANAKFLSALFAPDSLERKNNTEAIEFAPGQLVAGRVVKHTPAHPRPFDEVKTAVRERLIAERAAEAARKEGTEKLAAWKAKPEEAKGLPAAITLSREETHDLPAAVVEGVLRADASALPAFIGVDLGEQGYTLARIEKIVPRSETKTEVAQQMRQQYDIAWGAAEALAYYELLKQRFKARILVEEPKSAASEEAGR</sequence>
<dbReference type="PANTHER" id="PTHR47529:SF1">
    <property type="entry name" value="PERIPLASMIC CHAPERONE PPID"/>
    <property type="match status" value="1"/>
</dbReference>
<dbReference type="InterPro" id="IPR023058">
    <property type="entry name" value="PPIase_PpiC_CS"/>
</dbReference>
<dbReference type="GO" id="GO:0003755">
    <property type="term" value="F:peptidyl-prolyl cis-trans isomerase activity"/>
    <property type="evidence" value="ECO:0007669"/>
    <property type="project" value="UniProtKB-KW"/>
</dbReference>
<feature type="domain" description="PpiC" evidence="15">
    <location>
        <begin position="268"/>
        <end position="373"/>
    </location>
</feature>
<dbReference type="Gene3D" id="1.10.4030.10">
    <property type="entry name" value="Porin chaperone SurA, peptide-binding domain"/>
    <property type="match status" value="1"/>
</dbReference>
<evidence type="ECO:0000256" key="4">
    <source>
        <dbReference type="ARBA" id="ARBA00022692"/>
    </source>
</evidence>
<keyword evidence="7" id="KW-0143">Chaperone</keyword>
<dbReference type="InterPro" id="IPR027304">
    <property type="entry name" value="Trigger_fact/SurA_dom_sf"/>
</dbReference>
<evidence type="ECO:0000256" key="6">
    <source>
        <dbReference type="ARBA" id="ARBA00023136"/>
    </source>
</evidence>
<comment type="similarity">
    <text evidence="9">Belongs to the PpiD chaperone family.</text>
</comment>
<evidence type="ECO:0000256" key="3">
    <source>
        <dbReference type="ARBA" id="ARBA00022519"/>
    </source>
</evidence>
<reference evidence="16 17" key="1">
    <citation type="submission" date="2023-04" db="EMBL/GenBank/DDBJ databases">
        <title>Ottowia paracancer sp. nov., isolated from human stomach.</title>
        <authorList>
            <person name="Song Y."/>
        </authorList>
    </citation>
    <scope>NUCLEOTIDE SEQUENCE [LARGE SCALE GENOMIC DNA]</scope>
    <source>
        <strain evidence="16 17">10c7w1</strain>
    </source>
</reference>
<evidence type="ECO:0000256" key="5">
    <source>
        <dbReference type="ARBA" id="ARBA00022989"/>
    </source>
</evidence>
<dbReference type="PROSITE" id="PS50198">
    <property type="entry name" value="PPIC_PPIASE_2"/>
    <property type="match status" value="1"/>
</dbReference>
<dbReference type="InterPro" id="IPR052029">
    <property type="entry name" value="PpiD_chaperone"/>
</dbReference>
<dbReference type="SUPFAM" id="SSF54534">
    <property type="entry name" value="FKBP-like"/>
    <property type="match status" value="1"/>
</dbReference>
<evidence type="ECO:0000256" key="10">
    <source>
        <dbReference type="ARBA" id="ARBA00040743"/>
    </source>
</evidence>
<dbReference type="Gene3D" id="3.10.50.40">
    <property type="match status" value="1"/>
</dbReference>
<keyword evidence="17" id="KW-1185">Reference proteome</keyword>
<keyword evidence="5 14" id="KW-1133">Transmembrane helix</keyword>
<comment type="subcellular location">
    <subcellularLocation>
        <location evidence="1">Cell inner membrane</location>
        <topology evidence="1">Single-pass type II membrane protein</topology>
        <orientation evidence="1">Periplasmic side</orientation>
    </subcellularLocation>
</comment>